<gene>
    <name evidence="1" type="ORF">GCM10009114_08350</name>
</gene>
<keyword evidence="2" id="KW-1185">Reference proteome</keyword>
<dbReference type="EMBL" id="BAAAFD010000002">
    <property type="protein sequence ID" value="GAA0854004.1"/>
    <property type="molecule type" value="Genomic_DNA"/>
</dbReference>
<name>A0ABP3WTI4_9ALTE</name>
<dbReference type="RefSeq" id="WP_343856842.1">
    <property type="nucleotide sequence ID" value="NZ_BAAAFD010000002.1"/>
</dbReference>
<reference evidence="2" key="1">
    <citation type="journal article" date="2019" name="Int. J. Syst. Evol. Microbiol.">
        <title>The Global Catalogue of Microorganisms (GCM) 10K type strain sequencing project: providing services to taxonomists for standard genome sequencing and annotation.</title>
        <authorList>
            <consortium name="The Broad Institute Genomics Platform"/>
            <consortium name="The Broad Institute Genome Sequencing Center for Infectious Disease"/>
            <person name="Wu L."/>
            <person name="Ma J."/>
        </authorList>
    </citation>
    <scope>NUCLEOTIDE SEQUENCE [LARGE SCALE GENOMIC DNA]</scope>
    <source>
        <strain evidence="2">JCM 15896</strain>
    </source>
</reference>
<evidence type="ECO:0000313" key="1">
    <source>
        <dbReference type="EMBL" id="GAA0854004.1"/>
    </source>
</evidence>
<organism evidence="1 2">
    <name type="scientific">Aliiglaciecola litoralis</name>
    <dbReference type="NCBI Taxonomy" id="582857"/>
    <lineage>
        <taxon>Bacteria</taxon>
        <taxon>Pseudomonadati</taxon>
        <taxon>Pseudomonadota</taxon>
        <taxon>Gammaproteobacteria</taxon>
        <taxon>Alteromonadales</taxon>
        <taxon>Alteromonadaceae</taxon>
        <taxon>Aliiglaciecola</taxon>
    </lineage>
</organism>
<protein>
    <recommendedName>
        <fullName evidence="3">CHASE2 domain-containing protein</fullName>
    </recommendedName>
</protein>
<evidence type="ECO:0008006" key="3">
    <source>
        <dbReference type="Google" id="ProtNLM"/>
    </source>
</evidence>
<accession>A0ABP3WTI4</accession>
<evidence type="ECO:0000313" key="2">
    <source>
        <dbReference type="Proteomes" id="UP001500359"/>
    </source>
</evidence>
<dbReference type="Proteomes" id="UP001500359">
    <property type="component" value="Unassembled WGS sequence"/>
</dbReference>
<comment type="caution">
    <text evidence="1">The sequence shown here is derived from an EMBL/GenBank/DDBJ whole genome shotgun (WGS) entry which is preliminary data.</text>
</comment>
<sequence length="471" mass="53312">MPKPRYALSLLILTYLLSPLAIGSVSIPVLDFYPQCDYQILDTVTESRKLTQQNGQLAEAFVDQAFKLIVEKFTQRANELDAQGIIIIDRDFEKKQKQSWTKNQLEHNLVSYTAQLIKTCDPALDVEKKSTPFNASGKPQQNLVLASIGGWQQQIEIVLPSQHKRHTPPIKESDIDLMTGLYGVPLGTDYQTVQQMFGTPTFVMGIDQRHRLIAYGRKHWLVFQDNQLVQASSHIPWFTTTFTNLLAFDERFEQQNWTLQGKIRYHDSVSNVRSKLPNSRAYDNKLVMLGSDNKLTILLDQYLDTNSTDHTSIVVGFELRVAGFELPEIANIDHGPQVLKQVNAYLDNPDRDELTLAMLGVSPLASAYKDSTSQLLIFGPNLIIEQSGSSLTKIMLLEQFFELSGTVTTAGWRFNGVNQGQSLDSVLQVLGDNVFHFGDIVEYSEEAFSQYLYFYEQDDGLILFSSEISIY</sequence>
<proteinExistence type="predicted"/>